<evidence type="ECO:0000256" key="9">
    <source>
        <dbReference type="ARBA" id="ARBA00022801"/>
    </source>
</evidence>
<dbReference type="CDD" id="cd02133">
    <property type="entry name" value="PA_C5a_like"/>
    <property type="match status" value="1"/>
</dbReference>
<evidence type="ECO:0000256" key="6">
    <source>
        <dbReference type="ARBA" id="ARBA00022670"/>
    </source>
</evidence>
<dbReference type="EMBL" id="BAAADJ010000048">
    <property type="protein sequence ID" value="GAA0336675.1"/>
    <property type="molecule type" value="Genomic_DNA"/>
</dbReference>
<feature type="region of interest" description="Disordered" evidence="14">
    <location>
        <begin position="1279"/>
        <end position="1305"/>
    </location>
</feature>
<dbReference type="InterPro" id="IPR036852">
    <property type="entry name" value="Peptidase_S8/S53_dom_sf"/>
</dbReference>
<dbReference type="Gene3D" id="3.50.30.30">
    <property type="match status" value="1"/>
</dbReference>
<dbReference type="InterPro" id="IPR046450">
    <property type="entry name" value="PA_dom_sf"/>
</dbReference>
<feature type="active site" description="Charge relay system" evidence="12">
    <location>
        <position position="182"/>
    </location>
</feature>
<organism evidence="16 17">
    <name type="scientific">Bacillus carboniphilus</name>
    <dbReference type="NCBI Taxonomy" id="86663"/>
    <lineage>
        <taxon>Bacteria</taxon>
        <taxon>Bacillati</taxon>
        <taxon>Bacillota</taxon>
        <taxon>Bacilli</taxon>
        <taxon>Bacillales</taxon>
        <taxon>Bacillaceae</taxon>
        <taxon>Bacillus</taxon>
    </lineage>
</organism>
<evidence type="ECO:0000256" key="2">
    <source>
        <dbReference type="ARBA" id="ARBA00004613"/>
    </source>
</evidence>
<sequence>MVKRSLVLLLVFLLSFGSAVYGMTPSLMQEKPNLSKEELTPDVDPNEKVRVIVELSEEPTIMYAQKKGMSFKDLNDTTKEQLETEALTKQLEVQSDINTVVKDIEYLNQFTTVVNGFSAEVAYSDLEKITKIPNVKGVHIVNEYQRPEITPDMTFSKELVDAQRAWTDYGYKGEGMVVGIIDTGIDPSHRDMVLTNPSEAKYNETEINSLIESEELKGKFYTAKVPYGYNYMDDNNTILDLGSGASMHGMHVAGTVGANGDEENGGIKGVAPEAQLLALKVFGNNPEMPSTFSDIIIKAIDDAIKLEADVLNLSLGATAGFVDENDPEQQAVKRAVDNGILVSISAGNSALFGDGYFYPYVSNPDYGVSGSPGVSYDSLQVASLENSYMPVDSLNYAIMEAEDIEILDETSTEVSEDTQEEVADTDLEGGSSSDLDELVTGEESGAGEEEPGTGEEEPSVIEEGSAPFLSASAVHPNEYVQKTFEIVHAGLGHPHQFPEDTAGKYALIQRGELPFVDKALNAQAAGAVGVIIYNNDGGIVNMATDPAITIPQLFMLKDDGDKLAAALGEGKVVLINFAGESTTIQNPSAGTMSTFSSWGLTPNLDFKPEITAPGGQIYSTLNNDQYGLMSGTSMAAPHVSGGSALALQRVDEEFGVSGFDRVLMAKNLLMNTALPIVDANGDGSIYVSPRRQGAGLMQLHAALSTPVVVTEQETNEAKVALREITEDSVSFTLTATNYSDEDVSYDVATNLQTDSPVNAGVLVVAPNLVSSLDIPGAAITVNGEESPTIGIPAGSTVSIDVTIDFSGVLADLDAIFTNGYWVDGFIRFVDPTDTHPSLVVPMSGFKGNWDDAPIFDLPTWDPMTYYGYTEMLYESEGSFYFLGYDLDENLDPNNIAISPNGDGIQDNALPILSFLRNAKELQINVLDAEGNHLRTLRTESNVRKNYSTILSTPYSLVPARVWDGKINKEVAEDGQYYIQLKAKIDFEGAEWQSLELPVKVDTAKPTVTASFSEETQSISLEATDNDGGSGLFYWDVWVDGSSVLPAPLSPSVTDYHFDKTVKANESVEIVVFDFAGNYYFETLKESVDQEVPEIHVTSPEYLETLNSKMFEVSGYINDKSDIAELLVNGEAVENLYPMGNDTYFSKTVQYEADGVYNIIVKATDSAGNELSVAQKVIVDSTTPTIELLTRNIPNFVSANGSNPTIDVKVADNYDEVRLYLNDSEVYAHEFAEPFEMRAFEATVEDIELPLVTGENTFTLKVTDLAGHVVETEEIVINKAAPPSGGSVTPPAPSQPDNNGDVDSDVEDAIGESQEEIEVELPNADDSGKVTAEIGTDTFKKVAESKKPLVLNSEGASLKLPAGVVDELSKATKDKVKVSLTPVDESNVPLTDGQKLKSKVLDFTISLVSGSKETKVSSFSEPLQLSFSVEGEPFGDKRKAAAYYLNEDTNDWEYVGGKVEGDRLVFKTRHFSKYAVIENSKTFTDIQNAWAKDEIEVLASRSIISGKTEDSFAPEDKLTRAEFAVLLSRALNLPTEQYQGTFTDVTEGKKWAYAGIEAAHRAGIVAGFEDGSYNPDAKISREEMAVMIVRAVEYQNSTLLEDLDPSTQFVDEGKIGTFAFDAIYQANALGIISGRAGNVFDPKTNTTRAEAAAMLYRLLNTLGEL</sequence>
<dbReference type="Gene3D" id="2.60.40.1710">
    <property type="entry name" value="Subtilisin-like superfamily"/>
    <property type="match status" value="1"/>
</dbReference>
<evidence type="ECO:0000256" key="14">
    <source>
        <dbReference type="SAM" id="MobiDB-lite"/>
    </source>
</evidence>
<feature type="region of interest" description="Disordered" evidence="14">
    <location>
        <begin position="410"/>
        <end position="461"/>
    </location>
</feature>
<dbReference type="InterPro" id="IPR023828">
    <property type="entry name" value="Peptidase_S8_Ser-AS"/>
</dbReference>
<proteinExistence type="inferred from homology"/>
<dbReference type="Pfam" id="PF00082">
    <property type="entry name" value="Peptidase_S8"/>
    <property type="match status" value="1"/>
</dbReference>
<dbReference type="InterPro" id="IPR015500">
    <property type="entry name" value="Peptidase_S8_subtilisin-rel"/>
</dbReference>
<dbReference type="PANTHER" id="PTHR43806">
    <property type="entry name" value="PEPTIDASE S8"/>
    <property type="match status" value="1"/>
</dbReference>
<feature type="active site" description="Charge relay system" evidence="12">
    <location>
        <position position="633"/>
    </location>
</feature>
<evidence type="ECO:0000256" key="3">
    <source>
        <dbReference type="ARBA" id="ARBA00011073"/>
    </source>
</evidence>
<dbReference type="RefSeq" id="WP_343800209.1">
    <property type="nucleotide sequence ID" value="NZ_BAAADJ010000048.1"/>
</dbReference>
<keyword evidence="9 12" id="KW-0378">Hydrolase</keyword>
<evidence type="ECO:0000259" key="15">
    <source>
        <dbReference type="PROSITE" id="PS51272"/>
    </source>
</evidence>
<keyword evidence="17" id="KW-1185">Reference proteome</keyword>
<keyword evidence="4" id="KW-0134">Cell wall</keyword>
<dbReference type="InterPro" id="IPR013783">
    <property type="entry name" value="Ig-like_fold"/>
</dbReference>
<evidence type="ECO:0000256" key="1">
    <source>
        <dbReference type="ARBA" id="ARBA00001913"/>
    </source>
</evidence>
<keyword evidence="11" id="KW-0106">Calcium</keyword>
<dbReference type="CDD" id="cd07475">
    <property type="entry name" value="Peptidases_S8_C5a_Peptidase"/>
    <property type="match status" value="1"/>
</dbReference>
<dbReference type="Pfam" id="PF00395">
    <property type="entry name" value="SLH"/>
    <property type="match status" value="3"/>
</dbReference>
<dbReference type="SUPFAM" id="SSF52025">
    <property type="entry name" value="PA domain"/>
    <property type="match status" value="1"/>
</dbReference>
<keyword evidence="7" id="KW-0732">Signal</keyword>
<evidence type="ECO:0000256" key="13">
    <source>
        <dbReference type="RuleBase" id="RU003355"/>
    </source>
</evidence>
<evidence type="ECO:0000256" key="10">
    <source>
        <dbReference type="ARBA" id="ARBA00022825"/>
    </source>
</evidence>
<dbReference type="PROSITE" id="PS00137">
    <property type="entry name" value="SUBTILASE_HIS"/>
    <property type="match status" value="1"/>
</dbReference>
<keyword evidence="10 12" id="KW-0720">Serine protease</keyword>
<keyword evidence="8" id="KW-0677">Repeat</keyword>
<dbReference type="InterPro" id="IPR023827">
    <property type="entry name" value="Peptidase_S8_Asp-AS"/>
</dbReference>
<feature type="compositionally biased region" description="Acidic residues" evidence="14">
    <location>
        <begin position="434"/>
        <end position="460"/>
    </location>
</feature>
<dbReference type="PRINTS" id="PR00723">
    <property type="entry name" value="SUBTILISIN"/>
</dbReference>
<keyword evidence="6 12" id="KW-0645">Protease</keyword>
<dbReference type="InterPro" id="IPR010435">
    <property type="entry name" value="C5a/SBT2-like_Fn3"/>
</dbReference>
<feature type="domain" description="SLH" evidence="15">
    <location>
        <begin position="1477"/>
        <end position="1540"/>
    </location>
</feature>
<dbReference type="SUPFAM" id="SSF52743">
    <property type="entry name" value="Subtilisin-like"/>
    <property type="match status" value="1"/>
</dbReference>
<dbReference type="PROSITE" id="PS51892">
    <property type="entry name" value="SUBTILASE"/>
    <property type="match status" value="1"/>
</dbReference>
<dbReference type="PROSITE" id="PS00136">
    <property type="entry name" value="SUBTILASE_ASP"/>
    <property type="match status" value="1"/>
</dbReference>
<feature type="compositionally biased region" description="Acidic residues" evidence="14">
    <location>
        <begin position="410"/>
        <end position="427"/>
    </location>
</feature>
<evidence type="ECO:0000256" key="5">
    <source>
        <dbReference type="ARBA" id="ARBA00022525"/>
    </source>
</evidence>
<feature type="domain" description="SLH" evidence="15">
    <location>
        <begin position="1541"/>
        <end position="1601"/>
    </location>
</feature>
<dbReference type="InterPro" id="IPR050131">
    <property type="entry name" value="Peptidase_S8_subtilisin-like"/>
</dbReference>
<dbReference type="InterPro" id="IPR001119">
    <property type="entry name" value="SLH_dom"/>
</dbReference>
<dbReference type="PROSITE" id="PS00138">
    <property type="entry name" value="SUBTILASE_SER"/>
    <property type="match status" value="1"/>
</dbReference>
<keyword evidence="5" id="KW-0964">Secreted</keyword>
<dbReference type="Pfam" id="PF02225">
    <property type="entry name" value="PA"/>
    <property type="match status" value="1"/>
</dbReference>
<evidence type="ECO:0000256" key="8">
    <source>
        <dbReference type="ARBA" id="ARBA00022737"/>
    </source>
</evidence>
<dbReference type="InterPro" id="IPR000209">
    <property type="entry name" value="Peptidase_S8/S53_dom"/>
</dbReference>
<evidence type="ECO:0000256" key="7">
    <source>
        <dbReference type="ARBA" id="ARBA00022729"/>
    </source>
</evidence>
<dbReference type="PANTHER" id="PTHR43806:SF11">
    <property type="entry name" value="CEREVISIN-RELATED"/>
    <property type="match status" value="1"/>
</dbReference>
<evidence type="ECO:0000313" key="17">
    <source>
        <dbReference type="Proteomes" id="UP001500782"/>
    </source>
</evidence>
<accession>A0ABP3G6Y6</accession>
<protein>
    <recommendedName>
        <fullName evidence="15">SLH domain-containing protein</fullName>
    </recommendedName>
</protein>
<evidence type="ECO:0000313" key="16">
    <source>
        <dbReference type="EMBL" id="GAA0336675.1"/>
    </source>
</evidence>
<dbReference type="Gene3D" id="2.60.40.10">
    <property type="entry name" value="Immunoglobulins"/>
    <property type="match status" value="1"/>
</dbReference>
<feature type="active site" description="Charge relay system" evidence="12">
    <location>
        <position position="248"/>
    </location>
</feature>
<dbReference type="Gene3D" id="3.40.50.200">
    <property type="entry name" value="Peptidase S8/S53 domain"/>
    <property type="match status" value="2"/>
</dbReference>
<dbReference type="InterPro" id="IPR034216">
    <property type="entry name" value="C5a_Peptidase"/>
</dbReference>
<dbReference type="Pfam" id="PF09136">
    <property type="entry name" value="Glucodextran_B"/>
    <property type="match status" value="1"/>
</dbReference>
<reference evidence="17" key="1">
    <citation type="journal article" date="2019" name="Int. J. Syst. Evol. Microbiol.">
        <title>The Global Catalogue of Microorganisms (GCM) 10K type strain sequencing project: providing services to taxonomists for standard genome sequencing and annotation.</title>
        <authorList>
            <consortium name="The Broad Institute Genomics Platform"/>
            <consortium name="The Broad Institute Genome Sequencing Center for Infectious Disease"/>
            <person name="Wu L."/>
            <person name="Ma J."/>
        </authorList>
    </citation>
    <scope>NUCLEOTIDE SEQUENCE [LARGE SCALE GENOMIC DNA]</scope>
    <source>
        <strain evidence="17">JCM 9731</strain>
    </source>
</reference>
<dbReference type="Pfam" id="PF06280">
    <property type="entry name" value="fn3_5"/>
    <property type="match status" value="1"/>
</dbReference>
<dbReference type="InterPro" id="IPR022398">
    <property type="entry name" value="Peptidase_S8_His-AS"/>
</dbReference>
<evidence type="ECO:0000256" key="11">
    <source>
        <dbReference type="ARBA" id="ARBA00022837"/>
    </source>
</evidence>
<dbReference type="PROSITE" id="PS51272">
    <property type="entry name" value="SLH"/>
    <property type="match status" value="3"/>
</dbReference>
<evidence type="ECO:0000256" key="12">
    <source>
        <dbReference type="PROSITE-ProRule" id="PRU01240"/>
    </source>
</evidence>
<feature type="domain" description="SLH" evidence="15">
    <location>
        <begin position="1605"/>
        <end position="1664"/>
    </location>
</feature>
<gene>
    <name evidence="16" type="ORF">GCM10008967_28760</name>
</gene>
<dbReference type="Proteomes" id="UP001500782">
    <property type="component" value="Unassembled WGS sequence"/>
</dbReference>
<comment type="cofactor">
    <cofactor evidence="1">
        <name>Ca(2+)</name>
        <dbReference type="ChEBI" id="CHEBI:29108"/>
    </cofactor>
</comment>
<comment type="caution">
    <text evidence="16">The sequence shown here is derived from an EMBL/GenBank/DDBJ whole genome shotgun (WGS) entry which is preliminary data.</text>
</comment>
<name>A0ABP3G6Y6_9BACI</name>
<evidence type="ECO:0000256" key="4">
    <source>
        <dbReference type="ARBA" id="ARBA00022512"/>
    </source>
</evidence>
<dbReference type="InterPro" id="IPR003137">
    <property type="entry name" value="PA_domain"/>
</dbReference>
<comment type="subcellular location">
    <subcellularLocation>
        <location evidence="2">Secreted</location>
    </subcellularLocation>
</comment>
<comment type="similarity">
    <text evidence="3 12 13">Belongs to the peptidase S8 family.</text>
</comment>